<proteinExistence type="predicted"/>
<organism evidence="1 2">
    <name type="scientific">Paenibacillus xerothermodurans</name>
    <dbReference type="NCBI Taxonomy" id="1977292"/>
    <lineage>
        <taxon>Bacteria</taxon>
        <taxon>Bacillati</taxon>
        <taxon>Bacillota</taxon>
        <taxon>Bacilli</taxon>
        <taxon>Bacillales</taxon>
        <taxon>Paenibacillaceae</taxon>
        <taxon>Paenibacillus</taxon>
    </lineage>
</organism>
<name>A0A2W1NP85_PAEXE</name>
<evidence type="ECO:0000313" key="2">
    <source>
        <dbReference type="Proteomes" id="UP000214746"/>
    </source>
</evidence>
<gene>
    <name evidence="1" type="ORF">CBW46_017705</name>
</gene>
<keyword evidence="2" id="KW-1185">Reference proteome</keyword>
<dbReference type="Proteomes" id="UP000214746">
    <property type="component" value="Unassembled WGS sequence"/>
</dbReference>
<accession>A0A2W1NP85</accession>
<protein>
    <submittedName>
        <fullName evidence="1">Uncharacterized protein</fullName>
    </submittedName>
</protein>
<reference evidence="1" key="1">
    <citation type="submission" date="2018-06" db="EMBL/GenBank/DDBJ databases">
        <title>Paenibacillus xerothermodurans sp. nov. an extremely dry heat resistant spore forming bacterium isolated from the soil of Cape Canaveral, Florida.</title>
        <authorList>
            <person name="Seuylemezian A."/>
            <person name="Kaur N."/>
            <person name="Patil P."/>
            <person name="Patil P."/>
            <person name="Mayilraj S."/>
            <person name="Vaishampayan P."/>
        </authorList>
    </citation>
    <scope>NUCLEOTIDE SEQUENCE [LARGE SCALE GENOMIC DNA]</scope>
    <source>
        <strain evidence="1">ATCC 27380</strain>
    </source>
</reference>
<dbReference type="AlphaFoldDB" id="A0A2W1NP85"/>
<dbReference type="EMBL" id="NHRJ02000015">
    <property type="protein sequence ID" value="PZE19556.1"/>
    <property type="molecule type" value="Genomic_DNA"/>
</dbReference>
<sequence length="93" mass="11266">MLKYTFDDKMIELSESPNENDFEFRIRLVGDTQQLKQRLQAVQRDFENNDLVTDVLSYLYLNGEYRIIVRHDFYVDFILAMMKHRLLLSVAWE</sequence>
<evidence type="ECO:0000313" key="1">
    <source>
        <dbReference type="EMBL" id="PZE19556.1"/>
    </source>
</evidence>
<dbReference type="OrthoDB" id="2941641at2"/>
<comment type="caution">
    <text evidence="1">The sequence shown here is derived from an EMBL/GenBank/DDBJ whole genome shotgun (WGS) entry which is preliminary data.</text>
</comment>